<dbReference type="FunCoup" id="A0A1Q6DV36">
    <property type="interactions" value="11"/>
</dbReference>
<accession>A0A1Q6DV36</accession>
<dbReference type="NCBIfam" id="NF041664">
    <property type="entry name" value="RNAP_arch_Epp"/>
    <property type="match status" value="1"/>
</dbReference>
<dbReference type="PANTHER" id="PTHR40704">
    <property type="entry name" value="TRANSCRIPTION ELONGATION FACTOR SPT4"/>
    <property type="match status" value="1"/>
</dbReference>
<dbReference type="EMBL" id="MSDW01000001">
    <property type="protein sequence ID" value="OKY78224.1"/>
    <property type="molecule type" value="Genomic_DNA"/>
</dbReference>
<dbReference type="InterPro" id="IPR007178">
    <property type="entry name" value="Spt4_arch"/>
</dbReference>
<keyword evidence="2" id="KW-0805">Transcription regulation</keyword>
<comment type="similarity">
    <text evidence="2">Belongs to the archaeal Spt4 family.</text>
</comment>
<dbReference type="InterPro" id="IPR038589">
    <property type="entry name" value="Spt4_dom_sf"/>
</dbReference>
<name>A0A1Q6DV36_METT1</name>
<feature type="binding site" evidence="2">
    <location>
        <position position="22"/>
    </location>
    <ligand>
        <name>Zn(2+)</name>
        <dbReference type="ChEBI" id="CHEBI:29105"/>
    </ligand>
</feature>
<comment type="function">
    <text evidence="2">Stimulates transcription elongation.</text>
</comment>
<dbReference type="InterPro" id="IPR029040">
    <property type="entry name" value="RPABC4/Spt4"/>
</dbReference>
<evidence type="ECO:0000256" key="1">
    <source>
        <dbReference type="ARBA" id="ARBA00023163"/>
    </source>
</evidence>
<dbReference type="GO" id="GO:0003746">
    <property type="term" value="F:translation elongation factor activity"/>
    <property type="evidence" value="ECO:0007669"/>
    <property type="project" value="UniProtKB-KW"/>
</dbReference>
<dbReference type="STRING" id="1903181.BTN85_0711"/>
<dbReference type="GO" id="GO:0008270">
    <property type="term" value="F:zinc ion binding"/>
    <property type="evidence" value="ECO:0007669"/>
    <property type="project" value="UniProtKB-UniRule"/>
</dbReference>
<protein>
    <recommendedName>
        <fullName evidence="2">Transcription elongation factor Spt4</fullName>
    </recommendedName>
</protein>
<keyword evidence="2" id="KW-0479">Metal-binding</keyword>
<gene>
    <name evidence="2" type="primary">spt4</name>
    <name evidence="4" type="ORF">BTN85_0711</name>
</gene>
<feature type="binding site" evidence="2">
    <location>
        <position position="19"/>
    </location>
    <ligand>
        <name>Zn(2+)</name>
        <dbReference type="ChEBI" id="CHEBI:29105"/>
    </ligand>
</feature>
<proteinExistence type="inferred from homology"/>
<evidence type="ECO:0000313" key="4">
    <source>
        <dbReference type="EMBL" id="OKY78224.1"/>
    </source>
</evidence>
<sequence length="62" mass="6968">MTKLACRNCHRIVEESDTCPVCRSTSLTEDWTGYVVIVDPGRSKIAEKLNVDNPGKYALKVR</sequence>
<keyword evidence="1 2" id="KW-0804">Transcription</keyword>
<keyword evidence="4" id="KW-0251">Elongation factor</keyword>
<comment type="subunit">
    <text evidence="2">Heterodimer composed of Spt4 and Spt5.</text>
</comment>
<reference evidence="4" key="1">
    <citation type="submission" date="2016-12" db="EMBL/GenBank/DDBJ databases">
        <title>Discovery of methanogenic haloarchaea.</title>
        <authorList>
            <person name="Sorokin D.Y."/>
            <person name="Makarova K.S."/>
            <person name="Abbas B."/>
            <person name="Ferrer M."/>
            <person name="Golyshin P.N."/>
        </authorList>
    </citation>
    <scope>NUCLEOTIDE SEQUENCE [LARGE SCALE GENOMIC DNA]</scope>
    <source>
        <strain evidence="4">HMET1</strain>
    </source>
</reference>
<dbReference type="InterPro" id="IPR022800">
    <property type="entry name" value="Spt4/RpoE2_Znf"/>
</dbReference>
<dbReference type="PANTHER" id="PTHR40704:SF1">
    <property type="entry name" value="TRANSCRIPTION ELONGATION FACTOR SPT4"/>
    <property type="match status" value="1"/>
</dbReference>
<feature type="binding site" evidence="2">
    <location>
        <position position="9"/>
    </location>
    <ligand>
        <name>Zn(2+)</name>
        <dbReference type="ChEBI" id="CHEBI:29105"/>
    </ligand>
</feature>
<dbReference type="Proteomes" id="UP000185744">
    <property type="component" value="Unassembled WGS sequence"/>
</dbReference>
<dbReference type="AlphaFoldDB" id="A0A1Q6DV36"/>
<dbReference type="GO" id="GO:0006355">
    <property type="term" value="P:regulation of DNA-templated transcription"/>
    <property type="evidence" value="ECO:0007669"/>
    <property type="project" value="UniProtKB-UniRule"/>
</dbReference>
<feature type="domain" description="Spt4/RpoE2 zinc finger" evidence="3">
    <location>
        <begin position="3"/>
        <end position="62"/>
    </location>
</feature>
<evidence type="ECO:0000259" key="3">
    <source>
        <dbReference type="SMART" id="SM01389"/>
    </source>
</evidence>
<feature type="binding site" evidence="2">
    <location>
        <position position="6"/>
    </location>
    <ligand>
        <name>Zn(2+)</name>
        <dbReference type="ChEBI" id="CHEBI:29105"/>
    </ligand>
</feature>
<evidence type="ECO:0000313" key="5">
    <source>
        <dbReference type="Proteomes" id="UP000185744"/>
    </source>
</evidence>
<dbReference type="Pfam" id="PF06093">
    <property type="entry name" value="Spt4"/>
    <property type="match status" value="1"/>
</dbReference>
<dbReference type="SMART" id="SM01389">
    <property type="entry name" value="Spt4"/>
    <property type="match status" value="1"/>
</dbReference>
<dbReference type="SUPFAM" id="SSF63393">
    <property type="entry name" value="RNA polymerase subunits"/>
    <property type="match status" value="1"/>
</dbReference>
<keyword evidence="4" id="KW-0648">Protein biosynthesis</keyword>
<dbReference type="HAMAP" id="MF_00949">
    <property type="entry name" value="Spt4_arch"/>
    <property type="match status" value="1"/>
</dbReference>
<dbReference type="InParanoid" id="A0A1Q6DV36"/>
<keyword evidence="2" id="KW-0862">Zinc</keyword>
<dbReference type="Gene3D" id="2.20.28.90">
    <property type="match status" value="1"/>
</dbReference>
<comment type="caution">
    <text evidence="4">The sequence shown here is derived from an EMBL/GenBank/DDBJ whole genome shotgun (WGS) entry which is preliminary data.</text>
</comment>
<keyword evidence="5" id="KW-1185">Reference proteome</keyword>
<evidence type="ECO:0000256" key="2">
    <source>
        <dbReference type="HAMAP-Rule" id="MF_00949"/>
    </source>
</evidence>
<organism evidence="4 5">
    <name type="scientific">Methanohalarchaeum thermophilum</name>
    <dbReference type="NCBI Taxonomy" id="1903181"/>
    <lineage>
        <taxon>Archaea</taxon>
        <taxon>Methanobacteriati</taxon>
        <taxon>Methanobacteriota</taxon>
        <taxon>Methanonatronarchaeia</taxon>
        <taxon>Methanonatronarchaeales</taxon>
        <taxon>Methanonatronarchaeaceae</taxon>
        <taxon>Candidatus Methanohalarchaeum</taxon>
    </lineage>
</organism>